<dbReference type="Proteomes" id="UP000318384">
    <property type="component" value="Chromosome"/>
</dbReference>
<dbReference type="Pfam" id="PF07596">
    <property type="entry name" value="SBP_bac_10"/>
    <property type="match status" value="1"/>
</dbReference>
<feature type="domain" description="DUF1559" evidence="3">
    <location>
        <begin position="36"/>
        <end position="294"/>
    </location>
</feature>
<feature type="transmembrane region" description="Helical" evidence="2">
    <location>
        <begin position="12"/>
        <end position="35"/>
    </location>
</feature>
<dbReference type="InterPro" id="IPR045584">
    <property type="entry name" value="Pilin-like"/>
</dbReference>
<evidence type="ECO:0000259" key="3">
    <source>
        <dbReference type="Pfam" id="PF07596"/>
    </source>
</evidence>
<keyword evidence="2" id="KW-0472">Membrane</keyword>
<keyword evidence="2" id="KW-1133">Transmembrane helix</keyword>
<evidence type="ECO:0000313" key="5">
    <source>
        <dbReference type="Proteomes" id="UP000318384"/>
    </source>
</evidence>
<dbReference type="SUPFAM" id="SSF54523">
    <property type="entry name" value="Pili subunits"/>
    <property type="match status" value="1"/>
</dbReference>
<proteinExistence type="predicted"/>
<dbReference type="EMBL" id="CP037422">
    <property type="protein sequence ID" value="QDU07845.1"/>
    <property type="molecule type" value="Genomic_DNA"/>
</dbReference>
<accession>A0A517WRF7</accession>
<dbReference type="NCBIfam" id="TIGR02532">
    <property type="entry name" value="IV_pilin_GFxxxE"/>
    <property type="match status" value="1"/>
</dbReference>
<dbReference type="RefSeq" id="WP_145172084.1">
    <property type="nucleotide sequence ID" value="NZ_CP037422.1"/>
</dbReference>
<keyword evidence="5" id="KW-1185">Reference proteome</keyword>
<name>A0A517WRF7_9PLAN</name>
<evidence type="ECO:0000313" key="4">
    <source>
        <dbReference type="EMBL" id="QDU07845.1"/>
    </source>
</evidence>
<dbReference type="InterPro" id="IPR027558">
    <property type="entry name" value="Pre_pil_HX9DG_C"/>
</dbReference>
<dbReference type="PANTHER" id="PTHR30093">
    <property type="entry name" value="GENERAL SECRETION PATHWAY PROTEIN G"/>
    <property type="match status" value="1"/>
</dbReference>
<dbReference type="OrthoDB" id="264135at2"/>
<protein>
    <submittedName>
        <fullName evidence="4">Type II secretion system protein G</fullName>
    </submittedName>
</protein>
<dbReference type="AlphaFoldDB" id="A0A517WRF7"/>
<sequence length="312" mass="34136">MEKMLLKKKRGFTLIELLVVIAIIAILIALLLPAVQQAREAARRSTCKNNLKQIGLALHNYHDNFRAFPPGDVRRTYPSGVQSWTTSQLGWIPRILPFLDQAPLYNQINFELEHGVSAAPNSNLRREKLPSVRCPSDSSRQPDGNYGPTNYMACRGNSTSAGNNSSGSIFSMNSLVRIRDIQDGTTNTMMVSETFASAPMCSELPVSNSCAATCATVYNGNTTGAQQGYSWMWGQQYQAHYYATIYTPNPEIPDCGAGSNSTNALVSARSKHVGGVHVLLADGAVRFASENIDLTIWRNLGDNDDGNVLGEW</sequence>
<gene>
    <name evidence="4" type="primary">xcpT_12</name>
    <name evidence="4" type="ORF">V202x_12060</name>
</gene>
<feature type="region of interest" description="Disordered" evidence="1">
    <location>
        <begin position="121"/>
        <end position="148"/>
    </location>
</feature>
<dbReference type="Gene3D" id="3.30.700.10">
    <property type="entry name" value="Glycoprotein, Type 4 Pilin"/>
    <property type="match status" value="1"/>
</dbReference>
<reference evidence="4 5" key="1">
    <citation type="submission" date="2019-03" db="EMBL/GenBank/DDBJ databases">
        <title>Deep-cultivation of Planctomycetes and their phenomic and genomic characterization uncovers novel biology.</title>
        <authorList>
            <person name="Wiegand S."/>
            <person name="Jogler M."/>
            <person name="Boedeker C."/>
            <person name="Pinto D."/>
            <person name="Vollmers J."/>
            <person name="Rivas-Marin E."/>
            <person name="Kohn T."/>
            <person name="Peeters S.H."/>
            <person name="Heuer A."/>
            <person name="Rast P."/>
            <person name="Oberbeckmann S."/>
            <person name="Bunk B."/>
            <person name="Jeske O."/>
            <person name="Meyerdierks A."/>
            <person name="Storesund J.E."/>
            <person name="Kallscheuer N."/>
            <person name="Luecker S."/>
            <person name="Lage O.M."/>
            <person name="Pohl T."/>
            <person name="Merkel B.J."/>
            <person name="Hornburger P."/>
            <person name="Mueller R.-W."/>
            <person name="Bruemmer F."/>
            <person name="Labrenz M."/>
            <person name="Spormann A.M."/>
            <person name="Op den Camp H."/>
            <person name="Overmann J."/>
            <person name="Amann R."/>
            <person name="Jetten M.S.M."/>
            <person name="Mascher T."/>
            <person name="Medema M.H."/>
            <person name="Devos D.P."/>
            <person name="Kaster A.-K."/>
            <person name="Ovreas L."/>
            <person name="Rohde M."/>
            <person name="Galperin M.Y."/>
            <person name="Jogler C."/>
        </authorList>
    </citation>
    <scope>NUCLEOTIDE SEQUENCE [LARGE SCALE GENOMIC DNA]</scope>
    <source>
        <strain evidence="4 5">V202</strain>
    </source>
</reference>
<keyword evidence="2" id="KW-0812">Transmembrane</keyword>
<evidence type="ECO:0000256" key="2">
    <source>
        <dbReference type="SAM" id="Phobius"/>
    </source>
</evidence>
<dbReference type="PANTHER" id="PTHR30093:SF2">
    <property type="entry name" value="TYPE II SECRETION SYSTEM PROTEIN H"/>
    <property type="match status" value="1"/>
</dbReference>
<dbReference type="NCBIfam" id="TIGR04294">
    <property type="entry name" value="pre_pil_HX9DG"/>
    <property type="match status" value="1"/>
</dbReference>
<dbReference type="InterPro" id="IPR012902">
    <property type="entry name" value="N_methyl_site"/>
</dbReference>
<dbReference type="PROSITE" id="PS00409">
    <property type="entry name" value="PROKAR_NTER_METHYL"/>
    <property type="match status" value="1"/>
</dbReference>
<dbReference type="InterPro" id="IPR011453">
    <property type="entry name" value="DUF1559"/>
</dbReference>
<evidence type="ECO:0000256" key="1">
    <source>
        <dbReference type="SAM" id="MobiDB-lite"/>
    </source>
</evidence>
<dbReference type="Pfam" id="PF07963">
    <property type="entry name" value="N_methyl"/>
    <property type="match status" value="1"/>
</dbReference>
<organism evidence="4 5">
    <name type="scientific">Gimesia aquarii</name>
    <dbReference type="NCBI Taxonomy" id="2527964"/>
    <lineage>
        <taxon>Bacteria</taxon>
        <taxon>Pseudomonadati</taxon>
        <taxon>Planctomycetota</taxon>
        <taxon>Planctomycetia</taxon>
        <taxon>Planctomycetales</taxon>
        <taxon>Planctomycetaceae</taxon>
        <taxon>Gimesia</taxon>
    </lineage>
</organism>